<comment type="subcellular location">
    <subcellularLocation>
        <location evidence="1">Membrane</location>
        <topology evidence="1">Multi-pass membrane protein</topology>
    </subcellularLocation>
</comment>
<sequence>MAVFLAALDITIVTTALPTIADHFQSTSAFTWVGSAFMLSGAVVAPIWAKLSDIWGRKSILLVAVAIFFLGSTLCATAVSLPMLLIGRVTQGVPAGGIVSLVNIVVGDLFSPRERGKYYAITGVVWSIANTLGPLIGGGLTEGASWRWCFYINLPISGATFIVIAYMLKLETPHTPMISGLKAIDWAGTITLVGGLLMFLLGLEFGGTSHPWSSATVICLLVFGLAVLAAFITIEWHFARNPIVPAHLYANVHNLAILVIGLVHGAVVTENTYFLPLYCQSVLGASPLLSGVLILPFALTMSTGQVAANNYVKKKGRYLDCIYFGFSVMILGLGLFYNLPDSRMWPKIIIYQLITGLGIGCLFQPPLIALQGNLSAQDNATATSSFFLVRAVANAIGVVIGSATFANKMDAQQGTLVKLLGASTAQLFSGASAQANVLKIGTLSSSQRSIVRQVYWMAIRNIWVVAVCFAAVGILFGLLIRHNDLETTHVEVKMGLAGEEARRKILMEWRAGRQQNATEVTAV</sequence>
<dbReference type="GO" id="GO:0005886">
    <property type="term" value="C:plasma membrane"/>
    <property type="evidence" value="ECO:0007669"/>
    <property type="project" value="TreeGrafter"/>
</dbReference>
<dbReference type="Pfam" id="PF07690">
    <property type="entry name" value="MFS_1"/>
    <property type="match status" value="1"/>
</dbReference>
<feature type="transmembrane region" description="Helical" evidence="6">
    <location>
        <begin position="180"/>
        <end position="203"/>
    </location>
</feature>
<dbReference type="Proteomes" id="UP000803844">
    <property type="component" value="Unassembled WGS sequence"/>
</dbReference>
<feature type="transmembrane region" description="Helical" evidence="6">
    <location>
        <begin position="349"/>
        <end position="370"/>
    </location>
</feature>
<dbReference type="GO" id="GO:0022857">
    <property type="term" value="F:transmembrane transporter activity"/>
    <property type="evidence" value="ECO:0007669"/>
    <property type="project" value="InterPro"/>
</dbReference>
<evidence type="ECO:0000313" key="8">
    <source>
        <dbReference type="EMBL" id="KAF3764673.1"/>
    </source>
</evidence>
<reference evidence="8" key="1">
    <citation type="journal article" date="2020" name="Phytopathology">
        <title>Genome sequence of the chestnut blight fungus Cryphonectria parasitica EP155: A fundamental resource for an archetypical invasive plant pathogen.</title>
        <authorList>
            <person name="Crouch J.A."/>
            <person name="Dawe A."/>
            <person name="Aerts A."/>
            <person name="Barry K."/>
            <person name="Churchill A.C.L."/>
            <person name="Grimwood J."/>
            <person name="Hillman B."/>
            <person name="Milgroom M.G."/>
            <person name="Pangilinan J."/>
            <person name="Smith M."/>
            <person name="Salamov A."/>
            <person name="Schmutz J."/>
            <person name="Yadav J."/>
            <person name="Grigoriev I.V."/>
            <person name="Nuss D."/>
        </authorList>
    </citation>
    <scope>NUCLEOTIDE SEQUENCE</scope>
    <source>
        <strain evidence="8">EP155</strain>
    </source>
</reference>
<evidence type="ECO:0000256" key="5">
    <source>
        <dbReference type="ARBA" id="ARBA00023136"/>
    </source>
</evidence>
<dbReference type="InterPro" id="IPR020846">
    <property type="entry name" value="MFS_dom"/>
</dbReference>
<feature type="transmembrane region" description="Helical" evidence="6">
    <location>
        <begin position="382"/>
        <end position="406"/>
    </location>
</feature>
<evidence type="ECO:0000313" key="9">
    <source>
        <dbReference type="Proteomes" id="UP000803844"/>
    </source>
</evidence>
<feature type="transmembrane region" description="Helical" evidence="6">
    <location>
        <begin position="215"/>
        <end position="236"/>
    </location>
</feature>
<feature type="transmembrane region" description="Helical" evidence="6">
    <location>
        <begin position="148"/>
        <end position="168"/>
    </location>
</feature>
<dbReference type="Gene3D" id="1.20.1720.10">
    <property type="entry name" value="Multidrug resistance protein D"/>
    <property type="match status" value="1"/>
</dbReference>
<comment type="caution">
    <text evidence="8">The sequence shown here is derived from an EMBL/GenBank/DDBJ whole genome shotgun (WGS) entry which is preliminary data.</text>
</comment>
<feature type="domain" description="Major facilitator superfamily (MFS) profile" evidence="7">
    <location>
        <begin position="1"/>
        <end position="485"/>
    </location>
</feature>
<dbReference type="InterPro" id="IPR011701">
    <property type="entry name" value="MFS"/>
</dbReference>
<dbReference type="PANTHER" id="PTHR23501:SF102">
    <property type="entry name" value="DRUG TRANSPORTER, PUTATIVE (AFU_ORTHOLOGUE AFUA_3G08530)-RELATED"/>
    <property type="match status" value="1"/>
</dbReference>
<comment type="similarity">
    <text evidence="2">Belongs to the major facilitator superfamily. TCR/Tet family.</text>
</comment>
<evidence type="ECO:0000256" key="3">
    <source>
        <dbReference type="ARBA" id="ARBA00022692"/>
    </source>
</evidence>
<dbReference type="InterPro" id="IPR036259">
    <property type="entry name" value="MFS_trans_sf"/>
</dbReference>
<feature type="transmembrane region" description="Helical" evidence="6">
    <location>
        <begin position="318"/>
        <end position="337"/>
    </location>
</feature>
<dbReference type="AlphaFoldDB" id="A0A9P5CN07"/>
<evidence type="ECO:0000256" key="2">
    <source>
        <dbReference type="ARBA" id="ARBA00007520"/>
    </source>
</evidence>
<keyword evidence="5 6" id="KW-0472">Membrane</keyword>
<feature type="transmembrane region" description="Helical" evidence="6">
    <location>
        <begin position="273"/>
        <end position="297"/>
    </location>
</feature>
<proteinExistence type="inferred from homology"/>
<feature type="transmembrane region" description="Helical" evidence="6">
    <location>
        <begin position="248"/>
        <end position="267"/>
    </location>
</feature>
<protein>
    <submittedName>
        <fullName evidence="8">MFS general substrate transporter</fullName>
    </submittedName>
</protein>
<dbReference type="FunFam" id="1.20.1720.10:FF:000014">
    <property type="entry name" value="MFS drug transporter, putative"/>
    <property type="match status" value="1"/>
</dbReference>
<keyword evidence="3 6" id="KW-0812">Transmembrane</keyword>
<feature type="transmembrane region" description="Helical" evidence="6">
    <location>
        <begin position="28"/>
        <end position="48"/>
    </location>
</feature>
<dbReference type="EMBL" id="MU032348">
    <property type="protein sequence ID" value="KAF3764673.1"/>
    <property type="molecule type" value="Genomic_DNA"/>
</dbReference>
<evidence type="ECO:0000256" key="6">
    <source>
        <dbReference type="SAM" id="Phobius"/>
    </source>
</evidence>
<dbReference type="GeneID" id="63834427"/>
<evidence type="ECO:0000256" key="1">
    <source>
        <dbReference type="ARBA" id="ARBA00004141"/>
    </source>
</evidence>
<keyword evidence="4 6" id="KW-1133">Transmembrane helix</keyword>
<feature type="transmembrane region" description="Helical" evidence="6">
    <location>
        <begin position="462"/>
        <end position="480"/>
    </location>
</feature>
<dbReference type="CDD" id="cd17502">
    <property type="entry name" value="MFS_Azr1_MDR_like"/>
    <property type="match status" value="1"/>
</dbReference>
<gene>
    <name evidence="8" type="ORF">M406DRAFT_259475</name>
</gene>
<keyword evidence="9" id="KW-1185">Reference proteome</keyword>
<organism evidence="8 9">
    <name type="scientific">Cryphonectria parasitica (strain ATCC 38755 / EP155)</name>
    <dbReference type="NCBI Taxonomy" id="660469"/>
    <lineage>
        <taxon>Eukaryota</taxon>
        <taxon>Fungi</taxon>
        <taxon>Dikarya</taxon>
        <taxon>Ascomycota</taxon>
        <taxon>Pezizomycotina</taxon>
        <taxon>Sordariomycetes</taxon>
        <taxon>Sordariomycetidae</taxon>
        <taxon>Diaporthales</taxon>
        <taxon>Cryphonectriaceae</taxon>
        <taxon>Cryphonectria-Endothia species complex</taxon>
        <taxon>Cryphonectria</taxon>
    </lineage>
</organism>
<accession>A0A9P5CN07</accession>
<feature type="transmembrane region" description="Helical" evidence="6">
    <location>
        <begin position="118"/>
        <end position="136"/>
    </location>
</feature>
<dbReference type="RefSeq" id="XP_040775634.1">
    <property type="nucleotide sequence ID" value="XM_040917298.1"/>
</dbReference>
<name>A0A9P5CN07_CRYP1</name>
<evidence type="ECO:0000256" key="4">
    <source>
        <dbReference type="ARBA" id="ARBA00022989"/>
    </source>
</evidence>
<dbReference type="Gene3D" id="1.20.1250.20">
    <property type="entry name" value="MFS general substrate transporter like domains"/>
    <property type="match status" value="1"/>
</dbReference>
<evidence type="ECO:0000259" key="7">
    <source>
        <dbReference type="PROSITE" id="PS50850"/>
    </source>
</evidence>
<dbReference type="OrthoDB" id="10021397at2759"/>
<dbReference type="SUPFAM" id="SSF103473">
    <property type="entry name" value="MFS general substrate transporter"/>
    <property type="match status" value="2"/>
</dbReference>
<dbReference type="PROSITE" id="PS50850">
    <property type="entry name" value="MFS"/>
    <property type="match status" value="1"/>
</dbReference>
<feature type="transmembrane region" description="Helical" evidence="6">
    <location>
        <begin position="60"/>
        <end position="86"/>
    </location>
</feature>
<dbReference type="PANTHER" id="PTHR23501">
    <property type="entry name" value="MAJOR FACILITATOR SUPERFAMILY"/>
    <property type="match status" value="1"/>
</dbReference>